<dbReference type="PRINTS" id="PR00038">
    <property type="entry name" value="HTHLUXR"/>
</dbReference>
<sequence length="430" mass="45879">MTLPNQPSSTALVRDLHTVLSNPLLGIAPALAELLSPLVGHSALVIFTEDCTGRPQKRAGEPSIADHVTVAELDVIRETVRSDNGASWAASGIIAGSDRLFAGWIASSGALMVLTDPILVASTAEKLDEVMIIITGLWDLVALSIRHQVAAATPAYLFDSRTMSVERAAIIAELSDAHSTTLEMLLAVLRSREASDAAVRQAATDIAATAMVKLRAVSDRDRKLSKEPVSRAFESLQNELRPLARFGDLDIQFIEPPVNGRALPGEVAHAGRAIVRGAVLALVEQSGVSRVRVQWDCDGSNLLINIRDDGPGDLTVDTANVWQLSSRVTALDGTLRVEATGGWGSEILVSLPLDPVTTHLNMAPLWALTPQERRVLELVASGTRNRAIGDALNITENTVKFHVANVLKKVGASNRAELASIVNIRSLNAT</sequence>
<evidence type="ECO:0000313" key="5">
    <source>
        <dbReference type="EMBL" id="SOE59365.1"/>
    </source>
</evidence>
<dbReference type="PROSITE" id="PS00622">
    <property type="entry name" value="HTH_LUXR_1"/>
    <property type="match status" value="1"/>
</dbReference>
<dbReference type="InterPro" id="IPR036890">
    <property type="entry name" value="HATPase_C_sf"/>
</dbReference>
<dbReference type="InterPro" id="IPR016032">
    <property type="entry name" value="Sig_transdc_resp-reg_C-effctor"/>
</dbReference>
<dbReference type="AlphaFoldDB" id="A0A2C8Z6D7"/>
<dbReference type="RefSeq" id="WP_097060081.1">
    <property type="nucleotide sequence ID" value="NZ_BMLC01000001.1"/>
</dbReference>
<evidence type="ECO:0000256" key="3">
    <source>
        <dbReference type="ARBA" id="ARBA00023163"/>
    </source>
</evidence>
<dbReference type="OrthoDB" id="3171430at2"/>
<dbReference type="Proteomes" id="UP000219440">
    <property type="component" value="Unassembled WGS sequence"/>
</dbReference>
<dbReference type="SMART" id="SM00421">
    <property type="entry name" value="HTH_LUXR"/>
    <property type="match status" value="1"/>
</dbReference>
<dbReference type="PANTHER" id="PTHR44688">
    <property type="entry name" value="DNA-BINDING TRANSCRIPTIONAL ACTIVATOR DEVR_DOSR"/>
    <property type="match status" value="1"/>
</dbReference>
<dbReference type="CDD" id="cd06170">
    <property type="entry name" value="LuxR_C_like"/>
    <property type="match status" value="1"/>
</dbReference>
<evidence type="ECO:0000256" key="1">
    <source>
        <dbReference type="ARBA" id="ARBA00023015"/>
    </source>
</evidence>
<reference evidence="5 6" key="1">
    <citation type="submission" date="2017-09" db="EMBL/GenBank/DDBJ databases">
        <authorList>
            <person name="Ehlers B."/>
            <person name="Leendertz F.H."/>
        </authorList>
    </citation>
    <scope>NUCLEOTIDE SEQUENCE [LARGE SCALE GENOMIC DNA]</scope>
    <source>
        <strain evidence="5 6">CGMCC 1.05381</strain>
    </source>
</reference>
<organism evidence="5 6">
    <name type="scientific">Salinibacterium xinjiangense</name>
    <dbReference type="NCBI Taxonomy" id="386302"/>
    <lineage>
        <taxon>Bacteria</taxon>
        <taxon>Bacillati</taxon>
        <taxon>Actinomycetota</taxon>
        <taxon>Actinomycetes</taxon>
        <taxon>Micrococcales</taxon>
        <taxon>Microbacteriaceae</taxon>
        <taxon>Salinibacterium</taxon>
    </lineage>
</organism>
<dbReference type="PROSITE" id="PS50043">
    <property type="entry name" value="HTH_LUXR_2"/>
    <property type="match status" value="1"/>
</dbReference>
<protein>
    <submittedName>
        <fullName evidence="5">Regulatory protein, luxR family</fullName>
    </submittedName>
</protein>
<evidence type="ECO:0000256" key="2">
    <source>
        <dbReference type="ARBA" id="ARBA00023125"/>
    </source>
</evidence>
<proteinExistence type="predicted"/>
<keyword evidence="6" id="KW-1185">Reference proteome</keyword>
<dbReference type="InterPro" id="IPR036388">
    <property type="entry name" value="WH-like_DNA-bd_sf"/>
</dbReference>
<dbReference type="GO" id="GO:0003677">
    <property type="term" value="F:DNA binding"/>
    <property type="evidence" value="ECO:0007669"/>
    <property type="project" value="UniProtKB-KW"/>
</dbReference>
<evidence type="ECO:0000259" key="4">
    <source>
        <dbReference type="PROSITE" id="PS50043"/>
    </source>
</evidence>
<dbReference type="SUPFAM" id="SSF55874">
    <property type="entry name" value="ATPase domain of HSP90 chaperone/DNA topoisomerase II/histidine kinase"/>
    <property type="match status" value="1"/>
</dbReference>
<keyword evidence="3" id="KW-0804">Transcription</keyword>
<feature type="domain" description="HTH luxR-type" evidence="4">
    <location>
        <begin position="361"/>
        <end position="426"/>
    </location>
</feature>
<dbReference type="EMBL" id="OCST01000002">
    <property type="protein sequence ID" value="SOE59365.1"/>
    <property type="molecule type" value="Genomic_DNA"/>
</dbReference>
<dbReference type="SUPFAM" id="SSF46894">
    <property type="entry name" value="C-terminal effector domain of the bipartite response regulators"/>
    <property type="match status" value="1"/>
</dbReference>
<keyword evidence="1" id="KW-0805">Transcription regulation</keyword>
<dbReference type="Gene3D" id="3.30.565.10">
    <property type="entry name" value="Histidine kinase-like ATPase, C-terminal domain"/>
    <property type="match status" value="1"/>
</dbReference>
<dbReference type="PANTHER" id="PTHR44688:SF16">
    <property type="entry name" value="DNA-BINDING TRANSCRIPTIONAL ACTIVATOR DEVR_DOSR"/>
    <property type="match status" value="1"/>
</dbReference>
<dbReference type="InterPro" id="IPR000792">
    <property type="entry name" value="Tscrpt_reg_LuxR_C"/>
</dbReference>
<gene>
    <name evidence="5" type="ORF">SAMN06296378_0929</name>
</gene>
<keyword evidence="2" id="KW-0238">DNA-binding</keyword>
<name>A0A2C8Z6D7_9MICO</name>
<dbReference type="Gene3D" id="1.10.10.10">
    <property type="entry name" value="Winged helix-like DNA-binding domain superfamily/Winged helix DNA-binding domain"/>
    <property type="match status" value="1"/>
</dbReference>
<dbReference type="Pfam" id="PF00196">
    <property type="entry name" value="GerE"/>
    <property type="match status" value="1"/>
</dbReference>
<dbReference type="GO" id="GO:0006355">
    <property type="term" value="P:regulation of DNA-templated transcription"/>
    <property type="evidence" value="ECO:0007669"/>
    <property type="project" value="InterPro"/>
</dbReference>
<accession>A0A2C8Z6D7</accession>
<evidence type="ECO:0000313" key="6">
    <source>
        <dbReference type="Proteomes" id="UP000219440"/>
    </source>
</evidence>